<feature type="domain" description="Heme haloperoxidase family profile" evidence="9">
    <location>
        <begin position="32"/>
        <end position="246"/>
    </location>
</feature>
<evidence type="ECO:0000256" key="3">
    <source>
        <dbReference type="ARBA" id="ARBA00022617"/>
    </source>
</evidence>
<sequence>MRLSAELLVASTLPLITVAQVRLPTVNPSDPRLFDWRPPGPNDSRSPCPGLNSLANHGFLPRSGRNVDLGTIIVGAFEGLGSSPEISALVGGVGLFSSRTPLSLKFDLEDLRKHQFLIEHDCSFSRQDAAVGNNNDFDAEIWNVTMGVIGRKDVVTPRDMGRARSARLRDQKRRNPAMHYGAHSAVVGVFEIGMLLSALGQGSTRLDLIQSLFEQQRLPTHLGWRPTLAANNVAGTLAIGADSVLGQDLIADGLKILFGSPADLFDLASGALGLPADAFDQIRGWLSQLGFNNLTGVDQLERRMRSRGVGFPFSG</sequence>
<dbReference type="InterPro" id="IPR000028">
    <property type="entry name" value="Chloroperoxidase"/>
</dbReference>
<evidence type="ECO:0000256" key="1">
    <source>
        <dbReference type="ARBA" id="ARBA00001970"/>
    </source>
</evidence>
<dbReference type="PANTHER" id="PTHR33577:SF9">
    <property type="entry name" value="PEROXIDASE STCC"/>
    <property type="match status" value="1"/>
</dbReference>
<dbReference type="PROSITE" id="PS51405">
    <property type="entry name" value="HEME_HALOPEROXIDASE"/>
    <property type="match status" value="1"/>
</dbReference>
<evidence type="ECO:0000313" key="11">
    <source>
        <dbReference type="Proteomes" id="UP000562929"/>
    </source>
</evidence>
<keyword evidence="11" id="KW-1185">Reference proteome</keyword>
<keyword evidence="2" id="KW-0575">Peroxidase</keyword>
<dbReference type="OrthoDB" id="407298at2759"/>
<organism evidence="10 11">
    <name type="scientific">Ophiocordyceps camponoti-floridani</name>
    <dbReference type="NCBI Taxonomy" id="2030778"/>
    <lineage>
        <taxon>Eukaryota</taxon>
        <taxon>Fungi</taxon>
        <taxon>Dikarya</taxon>
        <taxon>Ascomycota</taxon>
        <taxon>Pezizomycotina</taxon>
        <taxon>Sordariomycetes</taxon>
        <taxon>Hypocreomycetidae</taxon>
        <taxon>Hypocreales</taxon>
        <taxon>Ophiocordycipitaceae</taxon>
        <taxon>Ophiocordyceps</taxon>
    </lineage>
</organism>
<keyword evidence="4" id="KW-0479">Metal-binding</keyword>
<dbReference type="Gene3D" id="1.10.489.10">
    <property type="entry name" value="Chloroperoxidase-like"/>
    <property type="match status" value="1"/>
</dbReference>
<proteinExistence type="inferred from homology"/>
<evidence type="ECO:0000256" key="4">
    <source>
        <dbReference type="ARBA" id="ARBA00022723"/>
    </source>
</evidence>
<dbReference type="GO" id="GO:0046872">
    <property type="term" value="F:metal ion binding"/>
    <property type="evidence" value="ECO:0007669"/>
    <property type="project" value="UniProtKB-KW"/>
</dbReference>
<protein>
    <recommendedName>
        <fullName evidence="9">Heme haloperoxidase family profile domain-containing protein</fullName>
    </recommendedName>
</protein>
<evidence type="ECO:0000256" key="6">
    <source>
        <dbReference type="ARBA" id="ARBA00023004"/>
    </source>
</evidence>
<evidence type="ECO:0000313" key="10">
    <source>
        <dbReference type="EMBL" id="KAF4585629.1"/>
    </source>
</evidence>
<dbReference type="SUPFAM" id="SSF47571">
    <property type="entry name" value="Cloroperoxidase"/>
    <property type="match status" value="1"/>
</dbReference>
<gene>
    <name evidence="10" type="ORF">GQ602_004934</name>
</gene>
<name>A0A8H4VCI0_9HYPO</name>
<reference evidence="10 11" key="1">
    <citation type="journal article" date="2020" name="G3 (Bethesda)">
        <title>Genetic Underpinnings of Host Manipulation by Ophiocordyceps as Revealed by Comparative Transcriptomics.</title>
        <authorList>
            <person name="Will I."/>
            <person name="Das B."/>
            <person name="Trinh T."/>
            <person name="Brachmann A."/>
            <person name="Ohm R.A."/>
            <person name="de Bekker C."/>
        </authorList>
    </citation>
    <scope>NUCLEOTIDE SEQUENCE [LARGE SCALE GENOMIC DNA]</scope>
    <source>
        <strain evidence="10 11">EC05</strain>
    </source>
</reference>
<dbReference type="EMBL" id="JAACLJ010000005">
    <property type="protein sequence ID" value="KAF4585629.1"/>
    <property type="molecule type" value="Genomic_DNA"/>
</dbReference>
<evidence type="ECO:0000256" key="5">
    <source>
        <dbReference type="ARBA" id="ARBA00023002"/>
    </source>
</evidence>
<evidence type="ECO:0000256" key="7">
    <source>
        <dbReference type="ARBA" id="ARBA00025795"/>
    </source>
</evidence>
<accession>A0A8H4VCI0</accession>
<keyword evidence="3" id="KW-0349">Heme</keyword>
<dbReference type="GO" id="GO:0004601">
    <property type="term" value="F:peroxidase activity"/>
    <property type="evidence" value="ECO:0007669"/>
    <property type="project" value="UniProtKB-KW"/>
</dbReference>
<feature type="chain" id="PRO_5034788654" description="Heme haloperoxidase family profile domain-containing protein" evidence="8">
    <location>
        <begin position="20"/>
        <end position="315"/>
    </location>
</feature>
<dbReference type="PANTHER" id="PTHR33577">
    <property type="entry name" value="STERIGMATOCYSTIN BIOSYNTHESIS PEROXIDASE STCC-RELATED"/>
    <property type="match status" value="1"/>
</dbReference>
<keyword evidence="6" id="KW-0408">Iron</keyword>
<comment type="similarity">
    <text evidence="7">Belongs to the chloroperoxidase family.</text>
</comment>
<comment type="caution">
    <text evidence="10">The sequence shown here is derived from an EMBL/GenBank/DDBJ whole genome shotgun (WGS) entry which is preliminary data.</text>
</comment>
<evidence type="ECO:0000256" key="2">
    <source>
        <dbReference type="ARBA" id="ARBA00022559"/>
    </source>
</evidence>
<comment type="cofactor">
    <cofactor evidence="1">
        <name>heme b</name>
        <dbReference type="ChEBI" id="CHEBI:60344"/>
    </cofactor>
</comment>
<feature type="signal peptide" evidence="8">
    <location>
        <begin position="1"/>
        <end position="19"/>
    </location>
</feature>
<dbReference type="Pfam" id="PF01328">
    <property type="entry name" value="Peroxidase_2"/>
    <property type="match status" value="1"/>
</dbReference>
<keyword evidence="8" id="KW-0732">Signal</keyword>
<dbReference type="InterPro" id="IPR036851">
    <property type="entry name" value="Chloroperoxidase-like_sf"/>
</dbReference>
<dbReference type="Proteomes" id="UP000562929">
    <property type="component" value="Unassembled WGS sequence"/>
</dbReference>
<dbReference type="AlphaFoldDB" id="A0A8H4VCI0"/>
<evidence type="ECO:0000256" key="8">
    <source>
        <dbReference type="SAM" id="SignalP"/>
    </source>
</evidence>
<evidence type="ECO:0000259" key="9">
    <source>
        <dbReference type="PROSITE" id="PS51405"/>
    </source>
</evidence>
<keyword evidence="5" id="KW-0560">Oxidoreductase</keyword>